<comment type="similarity">
    <text evidence="1">Belongs to the bacterial solute-binding protein 1 family.</text>
</comment>
<evidence type="ECO:0000313" key="5">
    <source>
        <dbReference type="EMBL" id="GAA1571807.1"/>
    </source>
</evidence>
<dbReference type="SUPFAM" id="SSF53850">
    <property type="entry name" value="Periplasmic binding protein-like II"/>
    <property type="match status" value="1"/>
</dbReference>
<dbReference type="PANTHER" id="PTHR30061:SF50">
    <property type="entry name" value="MALTOSE_MALTODEXTRIN-BINDING PERIPLASMIC PROTEIN"/>
    <property type="match status" value="1"/>
</dbReference>
<evidence type="ECO:0000256" key="1">
    <source>
        <dbReference type="ARBA" id="ARBA00008520"/>
    </source>
</evidence>
<keyword evidence="4" id="KW-0812">Transmembrane</keyword>
<evidence type="ECO:0000256" key="4">
    <source>
        <dbReference type="SAM" id="Phobius"/>
    </source>
</evidence>
<keyword evidence="3" id="KW-0732">Signal</keyword>
<name>A0ABN2DB31_9ACTN</name>
<dbReference type="RefSeq" id="WP_344234119.1">
    <property type="nucleotide sequence ID" value="NZ_BAAAPH010000008.1"/>
</dbReference>
<protein>
    <submittedName>
        <fullName evidence="5">ABC transporter substrate-binding protein</fullName>
    </submittedName>
</protein>
<sequence length="435" mass="45994">MRPRVEGRLPGLLQAKASRRGFLIGAGSIGLATAMAGCGSGGSGGSGKNGTLTIWASTTFVPGGESALSKAADDFGSKNDVKVTVQGFAANDLINKITTTLSGGGGPDLVIVDVSQVAQLAAAKLLADLTDRVTPIKSQFFPGNIAAATSEGKIYAVPYDTSNVALFYNKKMFEKAGISAPPTTWDELRSAAKELTGGGKYGYMLGAKGYGSYLYWPWLWQNGGQVTTPDFTKATFDSPEGLEAWQFYADLYLKDNVVPPTFLGVTDSWDQFLQPFMTETVAMMPMGDFGIAPLAKGNPKLEYGVAPMPKKVQSSTVLGGNAVAVTKAAKNADLAWKFTSWLTSAEQEKVLEEGYKRIPARTDITGSDFAGKDPARAVFVQQAATAVSRPPVPNWGAIEWGVMADAWDSVIQKKKAPADALKAAATDSTAKLTKK</sequence>
<feature type="transmembrane region" description="Helical" evidence="4">
    <location>
        <begin position="21"/>
        <end position="42"/>
    </location>
</feature>
<dbReference type="EMBL" id="BAAAPH010000008">
    <property type="protein sequence ID" value="GAA1571807.1"/>
    <property type="molecule type" value="Genomic_DNA"/>
</dbReference>
<evidence type="ECO:0000256" key="2">
    <source>
        <dbReference type="ARBA" id="ARBA00022448"/>
    </source>
</evidence>
<dbReference type="Proteomes" id="UP001501705">
    <property type="component" value="Unassembled WGS sequence"/>
</dbReference>
<proteinExistence type="inferred from homology"/>
<keyword evidence="2" id="KW-0813">Transport</keyword>
<keyword evidence="4" id="KW-0472">Membrane</keyword>
<dbReference type="CDD" id="cd13585">
    <property type="entry name" value="PBP2_TMBP_like"/>
    <property type="match status" value="1"/>
</dbReference>
<dbReference type="Gene3D" id="3.40.190.10">
    <property type="entry name" value="Periplasmic binding protein-like II"/>
    <property type="match status" value="2"/>
</dbReference>
<comment type="caution">
    <text evidence="5">The sequence shown here is derived from an EMBL/GenBank/DDBJ whole genome shotgun (WGS) entry which is preliminary data.</text>
</comment>
<keyword evidence="4" id="KW-1133">Transmembrane helix</keyword>
<dbReference type="InterPro" id="IPR006059">
    <property type="entry name" value="SBP"/>
</dbReference>
<keyword evidence="6" id="KW-1185">Reference proteome</keyword>
<dbReference type="Pfam" id="PF13416">
    <property type="entry name" value="SBP_bac_8"/>
    <property type="match status" value="1"/>
</dbReference>
<evidence type="ECO:0000313" key="6">
    <source>
        <dbReference type="Proteomes" id="UP001501705"/>
    </source>
</evidence>
<accession>A0ABN2DB31</accession>
<gene>
    <name evidence="5" type="ORF">GCM10009804_30200</name>
</gene>
<organism evidence="5 6">
    <name type="scientific">Kribbella hippodromi</name>
    <dbReference type="NCBI Taxonomy" id="434347"/>
    <lineage>
        <taxon>Bacteria</taxon>
        <taxon>Bacillati</taxon>
        <taxon>Actinomycetota</taxon>
        <taxon>Actinomycetes</taxon>
        <taxon>Propionibacteriales</taxon>
        <taxon>Kribbellaceae</taxon>
        <taxon>Kribbella</taxon>
    </lineage>
</organism>
<evidence type="ECO:0000256" key="3">
    <source>
        <dbReference type="ARBA" id="ARBA00022729"/>
    </source>
</evidence>
<dbReference type="PANTHER" id="PTHR30061">
    <property type="entry name" value="MALTOSE-BINDING PERIPLASMIC PROTEIN"/>
    <property type="match status" value="1"/>
</dbReference>
<reference evidence="5 6" key="1">
    <citation type="journal article" date="2019" name="Int. J. Syst. Evol. Microbiol.">
        <title>The Global Catalogue of Microorganisms (GCM) 10K type strain sequencing project: providing services to taxonomists for standard genome sequencing and annotation.</title>
        <authorList>
            <consortium name="The Broad Institute Genomics Platform"/>
            <consortium name="The Broad Institute Genome Sequencing Center for Infectious Disease"/>
            <person name="Wu L."/>
            <person name="Ma J."/>
        </authorList>
    </citation>
    <scope>NUCLEOTIDE SEQUENCE [LARGE SCALE GENOMIC DNA]</scope>
    <source>
        <strain evidence="5 6">JCM 15572</strain>
    </source>
</reference>